<dbReference type="Gene3D" id="3.30.160.60">
    <property type="entry name" value="Classic Zinc Finger"/>
    <property type="match status" value="3"/>
</dbReference>
<keyword evidence="2" id="KW-0479">Metal-binding</keyword>
<dbReference type="OMA" id="IRTSHPC"/>
<feature type="region of interest" description="Disordered" evidence="7">
    <location>
        <begin position="261"/>
        <end position="283"/>
    </location>
</feature>
<dbReference type="GO" id="GO:0008270">
    <property type="term" value="F:zinc ion binding"/>
    <property type="evidence" value="ECO:0007669"/>
    <property type="project" value="UniProtKB-KW"/>
</dbReference>
<evidence type="ECO:0000313" key="10">
    <source>
        <dbReference type="Proteomes" id="UP000694388"/>
    </source>
</evidence>
<evidence type="ECO:0000313" key="9">
    <source>
        <dbReference type="Ensembl" id="ENSEBUP00000023356.1"/>
    </source>
</evidence>
<feature type="compositionally biased region" description="Polar residues" evidence="7">
    <location>
        <begin position="183"/>
        <end position="202"/>
    </location>
</feature>
<dbReference type="InterPro" id="IPR003604">
    <property type="entry name" value="Matrin/U1-like-C_Znf_C2H2"/>
</dbReference>
<comment type="subcellular location">
    <subcellularLocation>
        <location evidence="1">Nucleus</location>
    </subcellularLocation>
</comment>
<feature type="domain" description="C2H2-type" evidence="8">
    <location>
        <begin position="293"/>
        <end position="315"/>
    </location>
</feature>
<evidence type="ECO:0000256" key="4">
    <source>
        <dbReference type="ARBA" id="ARBA00022771"/>
    </source>
</evidence>
<keyword evidence="3" id="KW-0677">Repeat</keyword>
<evidence type="ECO:0000256" key="5">
    <source>
        <dbReference type="ARBA" id="ARBA00022833"/>
    </source>
</evidence>
<feature type="region of interest" description="Disordered" evidence="7">
    <location>
        <begin position="183"/>
        <end position="207"/>
    </location>
</feature>
<reference evidence="9" key="1">
    <citation type="submission" date="2025-08" db="UniProtKB">
        <authorList>
            <consortium name="Ensembl"/>
        </authorList>
    </citation>
    <scope>IDENTIFICATION</scope>
</reference>
<dbReference type="InterPro" id="IPR036236">
    <property type="entry name" value="Znf_C2H2_sf"/>
</dbReference>
<keyword evidence="10" id="KW-1185">Reference proteome</keyword>
<evidence type="ECO:0000259" key="8">
    <source>
        <dbReference type="PROSITE" id="PS00028"/>
    </source>
</evidence>
<dbReference type="SUPFAM" id="SSF57667">
    <property type="entry name" value="beta-beta-alpha zinc fingers"/>
    <property type="match status" value="3"/>
</dbReference>
<feature type="region of interest" description="Disordered" evidence="7">
    <location>
        <begin position="307"/>
        <end position="334"/>
    </location>
</feature>
<dbReference type="InterPro" id="IPR051845">
    <property type="entry name" value="Znf385"/>
</dbReference>
<dbReference type="SMART" id="SM00451">
    <property type="entry name" value="ZnF_U1"/>
    <property type="match status" value="3"/>
</dbReference>
<reference evidence="9" key="2">
    <citation type="submission" date="2025-09" db="UniProtKB">
        <authorList>
            <consortium name="Ensembl"/>
        </authorList>
    </citation>
    <scope>IDENTIFICATION</scope>
</reference>
<evidence type="ECO:0000256" key="3">
    <source>
        <dbReference type="ARBA" id="ARBA00022737"/>
    </source>
</evidence>
<dbReference type="Ensembl" id="ENSEBUT00000023932.1">
    <property type="protein sequence ID" value="ENSEBUP00000023356.1"/>
    <property type="gene ID" value="ENSEBUG00000014383.1"/>
</dbReference>
<protein>
    <recommendedName>
        <fullName evidence="8">C2H2-type domain-containing protein</fullName>
    </recommendedName>
</protein>
<organism evidence="9 10">
    <name type="scientific">Eptatretus burgeri</name>
    <name type="common">Inshore hagfish</name>
    <dbReference type="NCBI Taxonomy" id="7764"/>
    <lineage>
        <taxon>Eukaryota</taxon>
        <taxon>Metazoa</taxon>
        <taxon>Chordata</taxon>
        <taxon>Craniata</taxon>
        <taxon>Vertebrata</taxon>
        <taxon>Cyclostomata</taxon>
        <taxon>Myxini</taxon>
        <taxon>Myxiniformes</taxon>
        <taxon>Myxinidae</taxon>
        <taxon>Eptatretinae</taxon>
        <taxon>Eptatretus</taxon>
    </lineage>
</organism>
<keyword evidence="6" id="KW-0539">Nucleus</keyword>
<dbReference type="GeneTree" id="ENSGT00940000155611"/>
<dbReference type="PROSITE" id="PS00028">
    <property type="entry name" value="ZINC_FINGER_C2H2_1"/>
    <property type="match status" value="2"/>
</dbReference>
<evidence type="ECO:0000256" key="7">
    <source>
        <dbReference type="SAM" id="MobiDB-lite"/>
    </source>
</evidence>
<dbReference type="PANTHER" id="PTHR23067">
    <property type="entry name" value="DOUBLE-STRANDED RNA-BINDING ZINC FINGER PROTEIN"/>
    <property type="match status" value="1"/>
</dbReference>
<name>A0A8C4R0M0_EPTBU</name>
<evidence type="ECO:0000256" key="6">
    <source>
        <dbReference type="ARBA" id="ARBA00023242"/>
    </source>
</evidence>
<dbReference type="Pfam" id="PF12874">
    <property type="entry name" value="zf-met"/>
    <property type="match status" value="3"/>
</dbReference>
<sequence length="450" mass="48616">MPYVCIVGEESDPYFGRPSMLSSPTDLAVFRQFPTDANRSMPFPMDSATTISIFGRLGEMDPVQKAVINHTFGVPVASRKKMLISCNICQLRFNSQNQADSHYKGHKHVKKLKSKEGTKACRHPDSLSLAAAPANPCSSTESACTDAPTAPADHSERADAFDQGLHDSTRSWPAVQLSQVFTDPPKQSSVLSTSPSTNTTHTGAGDDWTVKAEVVEENVGETEEQKMKRLLYCSLCKVAVNSLSQLQGHNKGARHKAMLEGKDPPFMRRPSRHKSTAGAAKASSAARVKDFHCELCQLKVNSDTQLQQHLASRRHKDKLAGKPPKPKFSPYSKLQRKSSSLFPALAFPKELVSSLQASFLPTPLITAATIQAKLALHKGLGKSLTTTSFLPTPLAVAAATAVSMGTPFALRTLPGASAIFPRPILAQTLLRPAPGPMRSTPHGAILFAPY</sequence>
<dbReference type="AlphaFoldDB" id="A0A8C4R0M0"/>
<keyword evidence="5" id="KW-0862">Zinc</keyword>
<accession>A0A8C4R0M0</accession>
<dbReference type="SMART" id="SM00355">
    <property type="entry name" value="ZnF_C2H2"/>
    <property type="match status" value="3"/>
</dbReference>
<dbReference type="Proteomes" id="UP000694388">
    <property type="component" value="Unplaced"/>
</dbReference>
<dbReference type="GO" id="GO:0003676">
    <property type="term" value="F:nucleic acid binding"/>
    <property type="evidence" value="ECO:0007669"/>
    <property type="project" value="InterPro"/>
</dbReference>
<dbReference type="GO" id="GO:0005634">
    <property type="term" value="C:nucleus"/>
    <property type="evidence" value="ECO:0007669"/>
    <property type="project" value="UniProtKB-SubCell"/>
</dbReference>
<proteinExistence type="predicted"/>
<dbReference type="InterPro" id="IPR013087">
    <property type="entry name" value="Znf_C2H2_type"/>
</dbReference>
<evidence type="ECO:0000256" key="1">
    <source>
        <dbReference type="ARBA" id="ARBA00004123"/>
    </source>
</evidence>
<keyword evidence="4" id="KW-0863">Zinc-finger</keyword>
<dbReference type="PANTHER" id="PTHR23067:SF14">
    <property type="entry name" value="C2H2-TYPE DOMAIN-CONTAINING PROTEIN"/>
    <property type="match status" value="1"/>
</dbReference>
<evidence type="ECO:0000256" key="2">
    <source>
        <dbReference type="ARBA" id="ARBA00022723"/>
    </source>
</evidence>
<feature type="domain" description="C2H2-type" evidence="8">
    <location>
        <begin position="86"/>
        <end position="108"/>
    </location>
</feature>